<dbReference type="GO" id="GO:0006310">
    <property type="term" value="P:DNA recombination"/>
    <property type="evidence" value="ECO:0007669"/>
    <property type="project" value="UniProtKB-KW"/>
</dbReference>
<protein>
    <recommendedName>
        <fullName evidence="1">ATP-dependent DNA helicase</fullName>
        <ecNumber evidence="1">5.6.2.3</ecNumber>
    </recommendedName>
</protein>
<dbReference type="STRING" id="655827.E9EIP7"/>
<dbReference type="GO" id="GO:0005524">
    <property type="term" value="F:ATP binding"/>
    <property type="evidence" value="ECO:0007669"/>
    <property type="project" value="UniProtKB-KW"/>
</dbReference>
<dbReference type="PANTHER" id="PTHR47642">
    <property type="entry name" value="ATP-DEPENDENT DNA HELICASE"/>
    <property type="match status" value="1"/>
</dbReference>
<evidence type="ECO:0000259" key="5">
    <source>
        <dbReference type="Pfam" id="PF20209"/>
    </source>
</evidence>
<dbReference type="Proteomes" id="UP000002499">
    <property type="component" value="Unassembled WGS sequence"/>
</dbReference>
<keyword evidence="1" id="KW-0378">Hydrolase</keyword>
<dbReference type="EC" id="5.6.2.3" evidence="1"/>
<sequence>MRQLLKLGVGGRLCVLLAGKPDWCIDQYIEFPTSPLLVQLHPVPRPHCCLVVESMSGNSRRARAGRGKRQAVEGSNGPARKIRRQLANIRFQDCRPAARLSPSPSRSTRARAVNETEGGARGARGARTPEVDDDNSYAREAIQELLRAQDDEFNGRLLESETRQWCNRVPRELVLSSVQSFYQDLHSRTSLPSAHCDLCQQMAAPGDLRRQAWQELLPEGSAIRSLVETSGTLECRECFPASLHATSSFCSGCCKSLLEGCVPRACSVNNLAIGCLHRYPQELRDLSPMEERLIALAQPYGWVTKIEISVERKTNGDYRKLKKGHITIFPNNLEGLVSNVLPAPIIQHKESLHVCFIGPRQPLPQDLSFLLRVRPLRIRKALFWLKEHNPLYRHVEISTQNMEQYADTVDEIPRALLDDMERYVPNAQDVIQTGHYVPAPERGEPSSREISIGDIMDSLRATDKAATGNDPTEDTDEDIDMEADAEVRVQEEIEEITSSGMMGVDIPPEATTFEKLEHLSRAMQSERDAEGKPIHIAAEPEQFITLDGDSEPFIANRRGDSFEDTFAPEFFPKVFPCLFPWGKGGPRNLEGDGVAGRSERKQRDFTLTAWARFCLLRFGAHFATHSISPFLVFNMDLRSKNRQVSGARIAKSSFLRLEKIMPTLTISRLQAAETEYKETRSTTDIDIEFLLRELSAFGYRHPLSNESRMLMRRKIKSLCLKYGMPSIWFTINPNDLNNPVKLRLAAHRKYSAEDAEKMLEKIRQGFGYHHLSISDPVSSAIFFHREIEAFFKHYVRVGEPSVFGKVSKYYATVETNERGALHLHGLMWLHGNLYLPTLLEDACKEGEEEYRRKICQYIDDVFCEDIDEDCGRRWPRSKSPYACVWDLMNDRERLGLEFEEQANFCAWRCQYHTCGATCVKYSYRQAAAEGETQGRRKKADLCRFKMPQKCYARTEITERGIVHLKRSHPRINRWNKAMAVGLRHNFDLAFLNTRSQGLSMIYYITNYATKLSTPTWKRLFLGASVMESLQGNQDAAEGSANYTAADGRQKVRNNRTRQFFNRWANKIFSDRELSSVEGPSPESVLFTDLGPKLSYYAAYPHRGEALADMSFWEYMSFVSLRRRGTKVFAWATQVSFNTNSELAERWVQVLRRSNKPATPVITGYLGTDLEEDVEHYFQRNPVLLLALFVPWDRFIHRAELPLNLWKEFRPTLRPVIQELVRSSTLMNKSAEDARKDAQLWACRSEGDEIYAPEEEFESSWQGSYQPEPAVIQTLVGNILRRQTTDQRSITKDCAALDKLLGAIDANPPRESDDGILVPGLPGLPDSDVASGHITGQKMSQRAIAGTRAKQREVHKQRMEELEGGELTVAGERPSHAQVLDGFGQGEVVFPTPEDHQLLAESTIALNLGPSSSYMALGRKVADFFTLNSLQRTAHLMIMEALHAHQGYEGENDQGQHLQYVGGEGGTGKSRVVDAVRRVLQEKNEPGAIMVTATSGSAAAGISGTTLHSALGIAPSGTDCDAVEKGDSLTAGAYQDALLYQMDDKLRHLRSSNSPFGGIPVVLFSGHFFQFGPVLQKSILFPSEACTGKLYAAALNHQHAHELWLRFEHVVILQEQVRACGDPELRSLLTKLRNFQQGPDDLALINSRVVKDGKIPYDDDIRVITPLNRHRWDLNSQAVMMWAKRRRKTVSIFMSSHKWTGGQPSEEEMMRVFEQGDDNNCAIPAAFVYADGMPIMVNENVYLGLKVVNGSIFEAAGIVPDSRYCPVRATIAVPDERDAAAPETEMGINLYFGPPSAVLLKSENTANFAFPEYHPVPSCRKNRLRMRCQRHGLPCTAGFVMTDFKAQSKTMPNVVLGLYGYHLLPSGEPSACEYTTAYVQLSRCTSIAGMNLLREVRPVDFLNLRLDERKLAAIRRLEKLSQRTIAAWDRRQEETSKTGLSSDQVAG</sequence>
<dbReference type="Gene3D" id="3.40.50.300">
    <property type="entry name" value="P-loop containing nucleotide triphosphate hydrolases"/>
    <property type="match status" value="1"/>
</dbReference>
<keyword evidence="1" id="KW-0347">Helicase</keyword>
<feature type="compositionally biased region" description="Basic residues" evidence="2">
    <location>
        <begin position="60"/>
        <end position="69"/>
    </location>
</feature>
<accession>E9EIP7</accession>
<feature type="region of interest" description="Disordered" evidence="2">
    <location>
        <begin position="1317"/>
        <end position="1351"/>
    </location>
</feature>
<dbReference type="EMBL" id="GL698650">
    <property type="protein sequence ID" value="EFY84211.1"/>
    <property type="molecule type" value="Genomic_DNA"/>
</dbReference>
<dbReference type="eggNOG" id="KOG0987">
    <property type="taxonomic scope" value="Eukaryota"/>
</dbReference>
<feature type="compositionally biased region" description="Low complexity" evidence="2">
    <location>
        <begin position="97"/>
        <end position="111"/>
    </location>
</feature>
<feature type="region of interest" description="Disordered" evidence="2">
    <location>
        <begin position="59"/>
        <end position="79"/>
    </location>
</feature>
<dbReference type="GO" id="GO:0043139">
    <property type="term" value="F:5'-3' DNA helicase activity"/>
    <property type="evidence" value="ECO:0007669"/>
    <property type="project" value="UniProtKB-EC"/>
</dbReference>
<evidence type="ECO:0000313" key="6">
    <source>
        <dbReference type="EMBL" id="EFY84211.1"/>
    </source>
</evidence>
<keyword evidence="1" id="KW-0547">Nucleotide-binding</keyword>
<dbReference type="InterPro" id="IPR046700">
    <property type="entry name" value="DUF6570"/>
</dbReference>
<proteinExistence type="inferred from homology"/>
<evidence type="ECO:0000259" key="3">
    <source>
        <dbReference type="Pfam" id="PF05970"/>
    </source>
</evidence>
<organism evidence="7">
    <name type="scientific">Metarhizium acridum (strain CQMa 102)</name>
    <dbReference type="NCBI Taxonomy" id="655827"/>
    <lineage>
        <taxon>Eukaryota</taxon>
        <taxon>Fungi</taxon>
        <taxon>Dikarya</taxon>
        <taxon>Ascomycota</taxon>
        <taxon>Pezizomycotina</taxon>
        <taxon>Sordariomycetes</taxon>
        <taxon>Hypocreomycetidae</taxon>
        <taxon>Hypocreales</taxon>
        <taxon>Clavicipitaceae</taxon>
        <taxon>Metarhizium</taxon>
    </lineage>
</organism>
<dbReference type="GO" id="GO:0000723">
    <property type="term" value="P:telomere maintenance"/>
    <property type="evidence" value="ECO:0007669"/>
    <property type="project" value="InterPro"/>
</dbReference>
<reference evidence="6 7" key="1">
    <citation type="journal article" date="2011" name="PLoS Genet.">
        <title>Genome sequencing and comparative transcriptomics of the model entomopathogenic fungi Metarhizium anisopliae and M. acridum.</title>
        <authorList>
            <person name="Gao Q."/>
            <person name="Jin K."/>
            <person name="Ying S.H."/>
            <person name="Zhang Y."/>
            <person name="Xiao G."/>
            <person name="Shang Y."/>
            <person name="Duan Z."/>
            <person name="Hu X."/>
            <person name="Xie X.Q."/>
            <person name="Zhou G."/>
            <person name="Peng G."/>
            <person name="Luo Z."/>
            <person name="Huang W."/>
            <person name="Wang B."/>
            <person name="Fang W."/>
            <person name="Wang S."/>
            <person name="Zhong Y."/>
            <person name="Ma L.J."/>
            <person name="St Leger R.J."/>
            <person name="Zhao G.P."/>
            <person name="Pei Y."/>
            <person name="Feng M.G."/>
            <person name="Xia Y."/>
            <person name="Wang C."/>
        </authorList>
    </citation>
    <scope>NUCLEOTIDE SEQUENCE [LARGE SCALE GENOMIC DNA]</scope>
    <source>
        <strain evidence="6 7">CQMa 102</strain>
    </source>
</reference>
<dbReference type="InterPro" id="IPR010285">
    <property type="entry name" value="DNA_helicase_pif1-like_DEAD"/>
</dbReference>
<feature type="domain" description="DUF6570" evidence="5">
    <location>
        <begin position="260"/>
        <end position="403"/>
    </location>
</feature>
<comment type="similarity">
    <text evidence="1">Belongs to the helicase family.</text>
</comment>
<dbReference type="SUPFAM" id="SSF52540">
    <property type="entry name" value="P-loop containing nucleoside triphosphate hydrolases"/>
    <property type="match status" value="1"/>
</dbReference>
<dbReference type="InterPro" id="IPR027417">
    <property type="entry name" value="P-loop_NTPase"/>
</dbReference>
<evidence type="ECO:0000313" key="7">
    <source>
        <dbReference type="Proteomes" id="UP000002499"/>
    </source>
</evidence>
<evidence type="ECO:0000256" key="2">
    <source>
        <dbReference type="SAM" id="MobiDB-lite"/>
    </source>
</evidence>
<keyword evidence="1" id="KW-0227">DNA damage</keyword>
<dbReference type="OMA" id="IWFTINP"/>
<evidence type="ECO:0000259" key="4">
    <source>
        <dbReference type="Pfam" id="PF14214"/>
    </source>
</evidence>
<dbReference type="Pfam" id="PF20209">
    <property type="entry name" value="DUF6570"/>
    <property type="match status" value="1"/>
</dbReference>
<dbReference type="OrthoDB" id="4939608at2759"/>
<keyword evidence="7" id="KW-1185">Reference proteome</keyword>
<feature type="region of interest" description="Disordered" evidence="2">
    <location>
        <begin position="97"/>
        <end position="132"/>
    </location>
</feature>
<dbReference type="InterPro" id="IPR051055">
    <property type="entry name" value="PIF1_helicase"/>
</dbReference>
<keyword evidence="1" id="KW-0067">ATP-binding</keyword>
<evidence type="ECO:0000256" key="1">
    <source>
        <dbReference type="RuleBase" id="RU363044"/>
    </source>
</evidence>
<dbReference type="Pfam" id="PF05970">
    <property type="entry name" value="PIF1"/>
    <property type="match status" value="1"/>
</dbReference>
<keyword evidence="1" id="KW-0234">DNA repair</keyword>
<gene>
    <name evidence="6" type="ORF">MAC_09745</name>
</gene>
<dbReference type="GO" id="GO:0006281">
    <property type="term" value="P:DNA repair"/>
    <property type="evidence" value="ECO:0007669"/>
    <property type="project" value="UniProtKB-KW"/>
</dbReference>
<comment type="cofactor">
    <cofactor evidence="1">
        <name>Mg(2+)</name>
        <dbReference type="ChEBI" id="CHEBI:18420"/>
    </cofactor>
</comment>
<name>E9EIP7_METAQ</name>
<dbReference type="InterPro" id="IPR025476">
    <property type="entry name" value="Helitron_helicase-like"/>
</dbReference>
<dbReference type="HOGENOM" id="CLU_001248_5_0_1"/>
<dbReference type="Pfam" id="PF14214">
    <property type="entry name" value="Helitron_like_N"/>
    <property type="match status" value="1"/>
</dbReference>
<keyword evidence="1" id="KW-0233">DNA recombination</keyword>
<dbReference type="InParanoid" id="E9EIP7"/>
<dbReference type="GO" id="GO:0016887">
    <property type="term" value="F:ATP hydrolysis activity"/>
    <property type="evidence" value="ECO:0007669"/>
    <property type="project" value="RHEA"/>
</dbReference>
<feature type="domain" description="Helitron helicase-like" evidence="4">
    <location>
        <begin position="610"/>
        <end position="827"/>
    </location>
</feature>
<comment type="catalytic activity">
    <reaction evidence="1">
        <text>ATP + H2O = ADP + phosphate + H(+)</text>
        <dbReference type="Rhea" id="RHEA:13065"/>
        <dbReference type="ChEBI" id="CHEBI:15377"/>
        <dbReference type="ChEBI" id="CHEBI:15378"/>
        <dbReference type="ChEBI" id="CHEBI:30616"/>
        <dbReference type="ChEBI" id="CHEBI:43474"/>
        <dbReference type="ChEBI" id="CHEBI:456216"/>
        <dbReference type="EC" id="5.6.2.3"/>
    </reaction>
</comment>
<feature type="domain" description="DNA helicase Pif1-like DEAD-box helicase" evidence="3">
    <location>
        <begin position="1452"/>
        <end position="1577"/>
    </location>
</feature>